<sequence>MLCQRCQNLITSFAEDPDLDSDNDPYPHHNRIEDFKASVETGCMICATAWFEYTPDEQQKLEQLAGREFESYGFMTLNFWGDNEDDDDADIEVSSTLGPIAEEITGIPYRSIQFKIHEETLAEKNLGNNRCLLDSRQFSSSTNSPDIFLLANEWIHKCLDKHPSCKEVTASEWYPTRLLSIRSSEDKEESVVCLVETNTAAISEPYMTLSHSWGKGHMITLNKQSYQSLLRGMRVSSLPPTFRDACLIAKNVGVNYLWIDALCIFQDKDDLSDWIAGDNRNSSEPIFRERDPKGLIPPTTEILLRNRFSLPNSIGSAPLKKYVLDYLGYWEPVTKAHINTRGWVMQERSLSPRAIHFGSRQVYWECREIMGSETNPSGFEMSGDGTLVKSLMGAPDGHYSWTNLMFKYTACQLTYPKDKLVAISALARLYTYHLSAEYVAGMWSNYLRNDLLWVVADSDSESRRYKEYTAPTWSWASMNSKTLMRNHGISLTVEYPYEVDGYKLEYITDDKMGAIRSGWLRLRGQLRALKLFRKTVDDESLWSSIIDGIEYDPDWLLGIKGSLRARVWLDEPHLDFEVDSRGGTLYCMLAKRYLSDNDDDEDSCNWDFLLLKQVEDAHGTFQRIGVARTDTGNVKNPYPRIDGPGSAALPCVAYEGGVHTIYVI</sequence>
<dbReference type="InterPro" id="IPR010730">
    <property type="entry name" value="HET"/>
</dbReference>
<evidence type="ECO:0000313" key="3">
    <source>
        <dbReference type="Proteomes" id="UP000266234"/>
    </source>
</evidence>
<reference evidence="2 3" key="1">
    <citation type="journal article" date="2018" name="PLoS Pathog.">
        <title>Evolution of structural diversity of trichothecenes, a family of toxins produced by plant pathogenic and entomopathogenic fungi.</title>
        <authorList>
            <person name="Proctor R.H."/>
            <person name="McCormick S.P."/>
            <person name="Kim H.S."/>
            <person name="Cardoza R.E."/>
            <person name="Stanley A.M."/>
            <person name="Lindo L."/>
            <person name="Kelly A."/>
            <person name="Brown D.W."/>
            <person name="Lee T."/>
            <person name="Vaughan M.M."/>
            <person name="Alexander N.J."/>
            <person name="Busman M."/>
            <person name="Gutierrez S."/>
        </authorList>
    </citation>
    <scope>NUCLEOTIDE SEQUENCE [LARGE SCALE GENOMIC DNA]</scope>
    <source>
        <strain evidence="2 3">NRRL 20695</strain>
    </source>
</reference>
<accession>A0A395SKM5</accession>
<dbReference type="Pfam" id="PF06985">
    <property type="entry name" value="HET"/>
    <property type="match status" value="1"/>
</dbReference>
<dbReference type="STRING" id="694270.A0A395SKM5"/>
<dbReference type="EMBL" id="PXOG01000147">
    <property type="protein sequence ID" value="RGP72642.1"/>
    <property type="molecule type" value="Genomic_DNA"/>
</dbReference>
<protein>
    <submittedName>
        <fullName evidence="2">Heterokaryon incompatibility</fullName>
    </submittedName>
</protein>
<dbReference type="Proteomes" id="UP000266234">
    <property type="component" value="Unassembled WGS sequence"/>
</dbReference>
<name>A0A395SKM5_9HYPO</name>
<dbReference type="OrthoDB" id="5362512at2759"/>
<dbReference type="PANTHER" id="PTHR33112">
    <property type="entry name" value="DOMAIN PROTEIN, PUTATIVE-RELATED"/>
    <property type="match status" value="1"/>
</dbReference>
<gene>
    <name evidence="2" type="ORF">FLONG3_6650</name>
</gene>
<evidence type="ECO:0000313" key="2">
    <source>
        <dbReference type="EMBL" id="RGP72642.1"/>
    </source>
</evidence>
<evidence type="ECO:0000259" key="1">
    <source>
        <dbReference type="Pfam" id="PF06985"/>
    </source>
</evidence>
<organism evidence="2 3">
    <name type="scientific">Fusarium longipes</name>
    <dbReference type="NCBI Taxonomy" id="694270"/>
    <lineage>
        <taxon>Eukaryota</taxon>
        <taxon>Fungi</taxon>
        <taxon>Dikarya</taxon>
        <taxon>Ascomycota</taxon>
        <taxon>Pezizomycotina</taxon>
        <taxon>Sordariomycetes</taxon>
        <taxon>Hypocreomycetidae</taxon>
        <taxon>Hypocreales</taxon>
        <taxon>Nectriaceae</taxon>
        <taxon>Fusarium</taxon>
    </lineage>
</organism>
<dbReference type="PANTHER" id="PTHR33112:SF11">
    <property type="entry name" value="HETEROKARYON INCOMPATIBILITY DOMAIN-CONTAINING PROTEIN"/>
    <property type="match status" value="1"/>
</dbReference>
<comment type="caution">
    <text evidence="2">The sequence shown here is derived from an EMBL/GenBank/DDBJ whole genome shotgun (WGS) entry which is preliminary data.</text>
</comment>
<feature type="domain" description="Heterokaryon incompatibility" evidence="1">
    <location>
        <begin position="206"/>
        <end position="273"/>
    </location>
</feature>
<keyword evidence="3" id="KW-1185">Reference proteome</keyword>
<proteinExistence type="predicted"/>
<dbReference type="AlphaFoldDB" id="A0A395SKM5"/>